<dbReference type="Proteomes" id="UP000306985">
    <property type="component" value="Unassembled WGS sequence"/>
</dbReference>
<dbReference type="InterPro" id="IPR010428">
    <property type="entry name" value="Zincin_1"/>
</dbReference>
<dbReference type="OrthoDB" id="4966605at2"/>
<dbReference type="InterPro" id="IPR038555">
    <property type="entry name" value="Zincin_1_sf"/>
</dbReference>
<feature type="compositionally biased region" description="Basic residues" evidence="1">
    <location>
        <begin position="35"/>
        <end position="44"/>
    </location>
</feature>
<dbReference type="EMBL" id="SZZH01000003">
    <property type="protein sequence ID" value="TKV58920.1"/>
    <property type="molecule type" value="Genomic_DNA"/>
</dbReference>
<name>A0A4U6QFH9_9ACTN</name>
<reference evidence="2 3" key="1">
    <citation type="submission" date="2019-05" db="EMBL/GenBank/DDBJ databases">
        <title>Nakamurella sp. N5BH11, whole genome shotgun sequence.</title>
        <authorList>
            <person name="Tuo L."/>
        </authorList>
    </citation>
    <scope>NUCLEOTIDE SEQUENCE [LARGE SCALE GENOMIC DNA]</scope>
    <source>
        <strain evidence="2 3">N5BH11</strain>
    </source>
</reference>
<protein>
    <submittedName>
        <fullName evidence="2">Metallopeptidase family protein</fullName>
    </submittedName>
</protein>
<evidence type="ECO:0000256" key="1">
    <source>
        <dbReference type="SAM" id="MobiDB-lite"/>
    </source>
</evidence>
<accession>A0A4U6QFH9</accession>
<dbReference type="SUPFAM" id="SSF55486">
    <property type="entry name" value="Metalloproteases ('zincins'), catalytic domain"/>
    <property type="match status" value="1"/>
</dbReference>
<dbReference type="CDD" id="cd12954">
    <property type="entry name" value="MMP_TTHA0227_like_1"/>
    <property type="match status" value="1"/>
</dbReference>
<evidence type="ECO:0000313" key="3">
    <source>
        <dbReference type="Proteomes" id="UP000306985"/>
    </source>
</evidence>
<keyword evidence="3" id="KW-1185">Reference proteome</keyword>
<evidence type="ECO:0000313" key="2">
    <source>
        <dbReference type="EMBL" id="TKV58920.1"/>
    </source>
</evidence>
<gene>
    <name evidence="2" type="ORF">FDO65_15635</name>
</gene>
<dbReference type="AlphaFoldDB" id="A0A4U6QFH9"/>
<dbReference type="RefSeq" id="WP_137450580.1">
    <property type="nucleotide sequence ID" value="NZ_SZZH01000003.1"/>
</dbReference>
<sequence>MSGELREPSGGAGAERPADGAPRSRSGRFPSPRSGRSRWRRRRGGPVQDPAVEVAARRDRHGRGPRTPLIPAGLPGARTRAEQFDEAVLEAVADLEGRWPGQLDALEFAVDEVPTVPADGPEPPADDVVVDVGVPLSRFLPAGVDHRGRPTKARVVVYRRPLEARSADSGDLVDLVTEVLVEQLEAVLGPDDADPDDGR</sequence>
<dbReference type="Pfam" id="PF06262">
    <property type="entry name" value="Zincin_1"/>
    <property type="match status" value="1"/>
</dbReference>
<proteinExistence type="predicted"/>
<feature type="region of interest" description="Disordered" evidence="1">
    <location>
        <begin position="1"/>
        <end position="78"/>
    </location>
</feature>
<feature type="compositionally biased region" description="Low complexity" evidence="1">
    <location>
        <begin position="23"/>
        <end position="34"/>
    </location>
</feature>
<dbReference type="Gene3D" id="3.30.2010.20">
    <property type="match status" value="1"/>
</dbReference>
<comment type="caution">
    <text evidence="2">The sequence shown here is derived from an EMBL/GenBank/DDBJ whole genome shotgun (WGS) entry which is preliminary data.</text>
</comment>
<organism evidence="2 3">
    <name type="scientific">Nakamurella flava</name>
    <dbReference type="NCBI Taxonomy" id="2576308"/>
    <lineage>
        <taxon>Bacteria</taxon>
        <taxon>Bacillati</taxon>
        <taxon>Actinomycetota</taxon>
        <taxon>Actinomycetes</taxon>
        <taxon>Nakamurellales</taxon>
        <taxon>Nakamurellaceae</taxon>
        <taxon>Nakamurella</taxon>
    </lineage>
</organism>